<dbReference type="Proteomes" id="UP000078240">
    <property type="component" value="Unassembled WGS sequence"/>
</dbReference>
<dbReference type="SMART" id="SM00248">
    <property type="entry name" value="ANK"/>
    <property type="match status" value="9"/>
</dbReference>
<evidence type="ECO:0000256" key="3">
    <source>
        <dbReference type="PROSITE-ProRule" id="PRU00023"/>
    </source>
</evidence>
<feature type="compositionally biased region" description="Basic and acidic residues" evidence="4">
    <location>
        <begin position="665"/>
        <end position="678"/>
    </location>
</feature>
<dbReference type="EMBL" id="LSBH01000001">
    <property type="protein sequence ID" value="OAQ87661.1"/>
    <property type="molecule type" value="Genomic_DNA"/>
</dbReference>
<evidence type="ECO:0000256" key="1">
    <source>
        <dbReference type="ARBA" id="ARBA00022737"/>
    </source>
</evidence>
<proteinExistence type="predicted"/>
<dbReference type="PANTHER" id="PTHR24198">
    <property type="entry name" value="ANKYRIN REPEAT AND PROTEIN KINASE DOMAIN-CONTAINING PROTEIN"/>
    <property type="match status" value="1"/>
</dbReference>
<evidence type="ECO:0000313" key="7">
    <source>
        <dbReference type="Proteomes" id="UP000078240"/>
    </source>
</evidence>
<dbReference type="SUPFAM" id="SSF48403">
    <property type="entry name" value="Ankyrin repeat"/>
    <property type="match status" value="2"/>
</dbReference>
<keyword evidence="1" id="KW-0677">Repeat</keyword>
<comment type="caution">
    <text evidence="6">The sequence shown here is derived from an EMBL/GenBank/DDBJ whole genome shotgun (WGS) entry which is preliminary data.</text>
</comment>
<dbReference type="Pfam" id="PF13637">
    <property type="entry name" value="Ank_4"/>
    <property type="match status" value="1"/>
</dbReference>
<dbReference type="PANTHER" id="PTHR24198:SF165">
    <property type="entry name" value="ANKYRIN REPEAT-CONTAINING PROTEIN-RELATED"/>
    <property type="match status" value="1"/>
</dbReference>
<dbReference type="Pfam" id="PF12796">
    <property type="entry name" value="Ank_2"/>
    <property type="match status" value="1"/>
</dbReference>
<evidence type="ECO:0000256" key="2">
    <source>
        <dbReference type="ARBA" id="ARBA00023043"/>
    </source>
</evidence>
<dbReference type="PROSITE" id="PS50297">
    <property type="entry name" value="ANK_REP_REGION"/>
    <property type="match status" value="2"/>
</dbReference>
<dbReference type="Proteomes" id="UP000078340">
    <property type="component" value="Unassembled WGS sequence"/>
</dbReference>
<evidence type="ECO:0000313" key="6">
    <source>
        <dbReference type="EMBL" id="OAQ87661.1"/>
    </source>
</evidence>
<sequence length="678" mass="74107">MSSPGPSIGDARDGGSGSVYKTSEAATALMNAIFAQDVIQVEALLMRDATLAKAFVTHYHKPCQDDDGRDEYTSRPRMEPDTPRPRTEPVIIFAGRVPLYLRRPRQTGSRAASTQILAIAQLLVDSGGSLCAIPDAAYWSERALIDVCADYDSPEMMHLLLRAGAKMPRSTEVWSRTGGFLEHGRMTGGIGYIAGWNGHVGTVQALFGLGFQFTAFERGRLDYPLALLSSCELRPGGGTCMSALAITYGHRDVVALLLRQLGQAELRRTLTPGEWPWNPTVIDAWLVCAVAKAWSRGETEAWAWEKPQLLAQSEEIVHLLLDHGANPAVEQEFGNSLLFCACRWAGSSVIERLIVATAVDVNARRAHIDIFEGPRGGRQVTALQLAATHHNLGAVKSLVALGASAQLTDENGRNALHWALMGRKRHVVPEVRRSGTDGCEAAVVWSRPLDIMAELLPGVTDVSAADGFGRTALHYAAKSFLWEAMGVLIRSGADGSLRDSDGCTAAFYMARTAPLWWMVKAIRDSFHNDINLSDGYLLGLRALGQQLQDSQAPMGLDLRCLSGQTALMAACREANVPMVEMLLSLGAQVDITDDEGRTALHHVVISAYEVGPLYWEAEARAEEMKRLLRDAGIDESIRDHAGKTAADVQSALEAKCRPNGRRNRRQYEPRRSRSHYEF</sequence>
<evidence type="ECO:0000256" key="4">
    <source>
        <dbReference type="SAM" id="MobiDB-lite"/>
    </source>
</evidence>
<reference evidence="6 7" key="1">
    <citation type="submission" date="2016-01" db="EMBL/GenBank/DDBJ databases">
        <title>Biosynthesis of antibiotic leucinostatins and their inhibition on Phytophthora in bio-control Purpureocillium lilacinum.</title>
        <authorList>
            <person name="Wang G."/>
            <person name="Liu Z."/>
            <person name="Lin R."/>
            <person name="Li E."/>
            <person name="Mao Z."/>
            <person name="Ling J."/>
            <person name="Yin W."/>
            <person name="Xie B."/>
        </authorList>
    </citation>
    <scope>NUCLEOTIDE SEQUENCE [LARGE SCALE GENOMIC DNA]</scope>
    <source>
        <strain evidence="6">PLBJ-1</strain>
        <strain evidence="5">PLFJ-1</strain>
    </source>
</reference>
<dbReference type="AlphaFoldDB" id="A0A179HDL1"/>
<feature type="repeat" description="ANK" evidence="3">
    <location>
        <begin position="468"/>
        <end position="500"/>
    </location>
</feature>
<dbReference type="GeneID" id="28893723"/>
<name>A0A179HDL1_PURLI</name>
<dbReference type="PROSITE" id="PS50088">
    <property type="entry name" value="ANK_REPEAT"/>
    <property type="match status" value="2"/>
</dbReference>
<keyword evidence="2 3" id="KW-0040">ANK repeat</keyword>
<dbReference type="KEGG" id="plj:28893723"/>
<dbReference type="InterPro" id="IPR002110">
    <property type="entry name" value="Ankyrin_rpt"/>
</dbReference>
<feature type="region of interest" description="Disordered" evidence="4">
    <location>
        <begin position="658"/>
        <end position="678"/>
    </location>
</feature>
<dbReference type="EMBL" id="LSBI01000053">
    <property type="protein sequence ID" value="OAQ59090.1"/>
    <property type="molecule type" value="Genomic_DNA"/>
</dbReference>
<feature type="region of interest" description="Disordered" evidence="4">
    <location>
        <begin position="65"/>
        <end position="86"/>
    </location>
</feature>
<evidence type="ECO:0000313" key="5">
    <source>
        <dbReference type="EMBL" id="OAQ59090.1"/>
    </source>
</evidence>
<feature type="repeat" description="ANK" evidence="3">
    <location>
        <begin position="562"/>
        <end position="594"/>
    </location>
</feature>
<dbReference type="InterPro" id="IPR036770">
    <property type="entry name" value="Ankyrin_rpt-contain_sf"/>
</dbReference>
<organism evidence="6 7">
    <name type="scientific">Purpureocillium lilacinum</name>
    <name type="common">Paecilomyces lilacinus</name>
    <dbReference type="NCBI Taxonomy" id="33203"/>
    <lineage>
        <taxon>Eukaryota</taxon>
        <taxon>Fungi</taxon>
        <taxon>Dikarya</taxon>
        <taxon>Ascomycota</taxon>
        <taxon>Pezizomycotina</taxon>
        <taxon>Sordariomycetes</taxon>
        <taxon>Hypocreomycetidae</taxon>
        <taxon>Hypocreales</taxon>
        <taxon>Ophiocordycipitaceae</taxon>
        <taxon>Purpureocillium</taxon>
    </lineage>
</organism>
<protein>
    <submittedName>
        <fullName evidence="6">Ankyrin repeats (3 copies) domain-containing protein</fullName>
    </submittedName>
</protein>
<gene>
    <name evidence="6" type="ORF">VFPBJ_01701</name>
    <name evidence="5" type="ORF">VFPFJ_11607</name>
</gene>
<dbReference type="Gene3D" id="1.25.40.20">
    <property type="entry name" value="Ankyrin repeat-containing domain"/>
    <property type="match status" value="4"/>
</dbReference>
<accession>A0A179HDL1</accession>